<gene>
    <name evidence="1" type="ORF">GCM10008171_24190</name>
</gene>
<dbReference type="EMBL" id="BSFK01000013">
    <property type="protein sequence ID" value="GLK77165.1"/>
    <property type="molecule type" value="Genomic_DNA"/>
</dbReference>
<dbReference type="RefSeq" id="WP_271205024.1">
    <property type="nucleotide sequence ID" value="NZ_BSFK01000013.1"/>
</dbReference>
<comment type="caution">
    <text evidence="1">The sequence shown here is derived from an EMBL/GenBank/DDBJ whole genome shotgun (WGS) entry which is preliminary data.</text>
</comment>
<keyword evidence="2" id="KW-1185">Reference proteome</keyword>
<name>A0A9W6JJS7_9HYPH</name>
<protein>
    <submittedName>
        <fullName evidence="1">Uncharacterized protein</fullName>
    </submittedName>
</protein>
<evidence type="ECO:0000313" key="2">
    <source>
        <dbReference type="Proteomes" id="UP001143364"/>
    </source>
</evidence>
<sequence length="87" mass="9334">MRRPPDPRLVLLAAALAPGAGHVLIGRAGRGLGFAFFTLLLGWLSTRIAPEDASFLGRHAAGAFVWALSLPDAYRAAALDRRDALRR</sequence>
<dbReference type="AlphaFoldDB" id="A0A9W6JJS7"/>
<evidence type="ECO:0000313" key="1">
    <source>
        <dbReference type="EMBL" id="GLK77165.1"/>
    </source>
</evidence>
<reference evidence="1" key="1">
    <citation type="journal article" date="2014" name="Int. J. Syst. Evol. Microbiol.">
        <title>Complete genome sequence of Corynebacterium casei LMG S-19264T (=DSM 44701T), isolated from a smear-ripened cheese.</title>
        <authorList>
            <consortium name="US DOE Joint Genome Institute (JGI-PGF)"/>
            <person name="Walter F."/>
            <person name="Albersmeier A."/>
            <person name="Kalinowski J."/>
            <person name="Ruckert C."/>
        </authorList>
    </citation>
    <scope>NUCLEOTIDE SEQUENCE</scope>
    <source>
        <strain evidence="1">VKM B-2555</strain>
    </source>
</reference>
<dbReference type="Proteomes" id="UP001143364">
    <property type="component" value="Unassembled WGS sequence"/>
</dbReference>
<accession>A0A9W6JJS7</accession>
<proteinExistence type="predicted"/>
<reference evidence="1" key="2">
    <citation type="submission" date="2023-01" db="EMBL/GenBank/DDBJ databases">
        <authorList>
            <person name="Sun Q."/>
            <person name="Evtushenko L."/>
        </authorList>
    </citation>
    <scope>NUCLEOTIDE SEQUENCE</scope>
    <source>
        <strain evidence="1">VKM B-2555</strain>
    </source>
</reference>
<organism evidence="1 2">
    <name type="scientific">Methylopila jiangsuensis</name>
    <dbReference type="NCBI Taxonomy" id="586230"/>
    <lineage>
        <taxon>Bacteria</taxon>
        <taxon>Pseudomonadati</taxon>
        <taxon>Pseudomonadota</taxon>
        <taxon>Alphaproteobacteria</taxon>
        <taxon>Hyphomicrobiales</taxon>
        <taxon>Methylopilaceae</taxon>
        <taxon>Methylopila</taxon>
    </lineage>
</organism>